<evidence type="ECO:0000313" key="2">
    <source>
        <dbReference type="EMBL" id="ACO62948.1"/>
    </source>
</evidence>
<evidence type="ECO:0000256" key="1">
    <source>
        <dbReference type="SAM" id="SignalP"/>
    </source>
</evidence>
<dbReference type="GeneID" id="8242589"/>
<gene>
    <name evidence="2" type="ORF">MICPUN_57702</name>
</gene>
<dbReference type="InParanoid" id="C1E3J3"/>
<organism evidence="2 3">
    <name type="scientific">Micromonas commoda (strain RCC299 / NOUM17 / CCMP2709)</name>
    <name type="common">Picoplanktonic green alga</name>
    <dbReference type="NCBI Taxonomy" id="296587"/>
    <lineage>
        <taxon>Eukaryota</taxon>
        <taxon>Viridiplantae</taxon>
        <taxon>Chlorophyta</taxon>
        <taxon>Mamiellophyceae</taxon>
        <taxon>Mamiellales</taxon>
        <taxon>Mamiellaceae</taxon>
        <taxon>Micromonas</taxon>
    </lineage>
</organism>
<dbReference type="AlphaFoldDB" id="C1E3J3"/>
<feature type="signal peptide" evidence="1">
    <location>
        <begin position="1"/>
        <end position="23"/>
    </location>
</feature>
<dbReference type="Proteomes" id="UP000002009">
    <property type="component" value="Chromosome 4"/>
</dbReference>
<evidence type="ECO:0000313" key="3">
    <source>
        <dbReference type="Proteomes" id="UP000002009"/>
    </source>
</evidence>
<dbReference type="EMBL" id="CP001325">
    <property type="protein sequence ID" value="ACO62948.1"/>
    <property type="molecule type" value="Genomic_DNA"/>
</dbReference>
<dbReference type="RefSeq" id="XP_002501690.1">
    <property type="nucleotide sequence ID" value="XM_002501644.1"/>
</dbReference>
<dbReference type="KEGG" id="mis:MICPUN_57702"/>
<protein>
    <submittedName>
        <fullName evidence="2">Uncharacterized protein</fullName>
    </submittedName>
</protein>
<name>C1E3J3_MICCC</name>
<keyword evidence="1" id="KW-0732">Signal</keyword>
<reference evidence="2 3" key="1">
    <citation type="journal article" date="2009" name="Science">
        <title>Green evolution and dynamic adaptations revealed by genomes of the marine picoeukaryotes Micromonas.</title>
        <authorList>
            <person name="Worden A.Z."/>
            <person name="Lee J.H."/>
            <person name="Mock T."/>
            <person name="Rouze P."/>
            <person name="Simmons M.P."/>
            <person name="Aerts A.L."/>
            <person name="Allen A.E."/>
            <person name="Cuvelier M.L."/>
            <person name="Derelle E."/>
            <person name="Everett M.V."/>
            <person name="Foulon E."/>
            <person name="Grimwood J."/>
            <person name="Gundlach H."/>
            <person name="Henrissat B."/>
            <person name="Napoli C."/>
            <person name="McDonald S.M."/>
            <person name="Parker M.S."/>
            <person name="Rombauts S."/>
            <person name="Salamov A."/>
            <person name="Von Dassow P."/>
            <person name="Badger J.H."/>
            <person name="Coutinho P.M."/>
            <person name="Demir E."/>
            <person name="Dubchak I."/>
            <person name="Gentemann C."/>
            <person name="Eikrem W."/>
            <person name="Gready J.E."/>
            <person name="John U."/>
            <person name="Lanier W."/>
            <person name="Lindquist E.A."/>
            <person name="Lucas S."/>
            <person name="Mayer K.F."/>
            <person name="Moreau H."/>
            <person name="Not F."/>
            <person name="Otillar R."/>
            <person name="Panaud O."/>
            <person name="Pangilinan J."/>
            <person name="Paulsen I."/>
            <person name="Piegu B."/>
            <person name="Poliakov A."/>
            <person name="Robbens S."/>
            <person name="Schmutz J."/>
            <person name="Toulza E."/>
            <person name="Wyss T."/>
            <person name="Zelensky A."/>
            <person name="Zhou K."/>
            <person name="Armbrust E.V."/>
            <person name="Bhattacharya D."/>
            <person name="Goodenough U.W."/>
            <person name="Van de Peer Y."/>
            <person name="Grigoriev I.V."/>
        </authorList>
    </citation>
    <scope>NUCLEOTIDE SEQUENCE [LARGE SCALE GENOMIC DNA]</scope>
    <source>
        <strain evidence="3">RCC299 / NOUM17</strain>
    </source>
</reference>
<sequence>MGAVERMRLRAAVLSALVCLALGELYVPGSVPVDDDAPQVRVGECVPGDIPTDGPDPTDNCNAFFKSQGMSYDAYPIPPVCSTACTFEETSPPDEGRGATYAMQWQTRGLNRAVGASEGCGASLPFDPWTGAVTLRPGRYILQGSALGSTSNFMAARIARLDAETNEAETIALGTAQYAAEVDGAKAFANSVVAPVEYLACQETKILLQHWKHVKATGDWGPLPSTGFDEPRTVHASLSVRRVGGEGGCASSDPDPDDDVEATRTCTFREAAAICDGNGFGTSTADAWNERLLYDPETSGDAAKCGASVADDGRGIVVQPGTYLVSAVSPGIRSLIFVVRLAKYDSNGAYVETVALGSHGFERVTDGHPETNALSVILGTEVTVTEPTRFRLEQYVDASATSGDSKGRAPGYFINAGHFNDCDGDLSSYGANNVIPVIGAQLTVERLSRDRIGRSCLFRETIDATTAQPDRFMVNSATGQDGIIAYTWNNGRLLNDHVSSPHSNATVNCGLMSSTVDADGTSFQLAAGNYLLEAVSMGYAMSYGAARLVAVNSTGSKFTVAMSTSTKDETYATGVNGGERNELMFIGPVHITVKATSAGAGASEDLPVFRLEQYHFPTTQRYGAGYASGSYNAGYKAQESVRIGAQVRIERLKEPEHGGDTTTCAE</sequence>
<accession>C1E3J3</accession>
<keyword evidence="3" id="KW-1185">Reference proteome</keyword>
<proteinExistence type="predicted"/>
<feature type="chain" id="PRO_5002906794" evidence="1">
    <location>
        <begin position="24"/>
        <end position="666"/>
    </location>
</feature>